<evidence type="ECO:0000256" key="1">
    <source>
        <dbReference type="ARBA" id="ARBA00004273"/>
    </source>
</evidence>
<evidence type="ECO:0000256" key="3">
    <source>
        <dbReference type="ARBA" id="ARBA00022617"/>
    </source>
</evidence>
<comment type="function">
    <text evidence="10">Lyase that catalyzes the covalent linking of the heme group to the cytochrome C apoprotein to produce the mature functional cytochrome.</text>
</comment>
<dbReference type="AlphaFoldDB" id="A0AAD7V2F5"/>
<evidence type="ECO:0000256" key="9">
    <source>
        <dbReference type="ARBA" id="ARBA00023239"/>
    </source>
</evidence>
<comment type="subcellular location">
    <subcellularLocation>
        <location evidence="1 10">Mitochondrion inner membrane</location>
    </subcellularLocation>
</comment>
<keyword evidence="8 10" id="KW-0472">Membrane</keyword>
<reference evidence="12 13" key="1">
    <citation type="submission" date="2023-03" db="EMBL/GenBank/DDBJ databases">
        <title>Genome sequence of Lichtheimia ornata CBS 291.66.</title>
        <authorList>
            <person name="Mohabir J.T."/>
            <person name="Shea T.P."/>
            <person name="Kurbessoian T."/>
            <person name="Berby B."/>
            <person name="Fontaine J."/>
            <person name="Livny J."/>
            <person name="Gnirke A."/>
            <person name="Stajich J.E."/>
            <person name="Cuomo C.A."/>
        </authorList>
    </citation>
    <scope>NUCLEOTIDE SEQUENCE [LARGE SCALE GENOMIC DNA]</scope>
    <source>
        <strain evidence="12">CBS 291.66</strain>
    </source>
</reference>
<evidence type="ECO:0000313" key="13">
    <source>
        <dbReference type="Proteomes" id="UP001234581"/>
    </source>
</evidence>
<evidence type="ECO:0000256" key="2">
    <source>
        <dbReference type="ARBA" id="ARBA00007255"/>
    </source>
</evidence>
<sequence>MEKQCPVNHTESKPAQCPVDHTQKATMTTTAEEAKCPVDPSAYKHFLPQTESQPTSSSTSNNAADQCPVDHTAYKHFLPTSKEGCDSDAIDASNNMPAVAQQSPLPGQKQQLGTEREVSSIPRAAGEDAKWIYPSEQMFFNAMRRKNWNPEEKDMPVVVPIHNAVNEQAWRQILEWEKMHETQCNQPKLVKFQGRPKDITPKARFRSWFGYKLPFDRHDWVVDRCGEKVTYVIDFYSGKQDPRRPEAVSFYLDVRPAVSPSGILDRLKMSWNRGEFV</sequence>
<comment type="caution">
    <text evidence="12">The sequence shown here is derived from an EMBL/GenBank/DDBJ whole genome shotgun (WGS) entry which is preliminary data.</text>
</comment>
<name>A0AAD7V2F5_9FUNG</name>
<keyword evidence="3 10" id="KW-0349">Heme</keyword>
<dbReference type="EC" id="4.4.1.17" evidence="10"/>
<evidence type="ECO:0000256" key="8">
    <source>
        <dbReference type="ARBA" id="ARBA00023136"/>
    </source>
</evidence>
<dbReference type="PANTHER" id="PTHR12743:SF0">
    <property type="entry name" value="HOLOCYTOCHROME C-TYPE SYNTHASE"/>
    <property type="match status" value="1"/>
</dbReference>
<dbReference type="InterPro" id="IPR000511">
    <property type="entry name" value="Holocyt_c/c1_synthase"/>
</dbReference>
<feature type="region of interest" description="Disordered" evidence="11">
    <location>
        <begin position="98"/>
        <end position="121"/>
    </location>
</feature>
<feature type="compositionally biased region" description="Polar residues" evidence="11">
    <location>
        <begin position="98"/>
        <end position="113"/>
    </location>
</feature>
<keyword evidence="4 10" id="KW-0479">Metal-binding</keyword>
<evidence type="ECO:0000256" key="4">
    <source>
        <dbReference type="ARBA" id="ARBA00022723"/>
    </source>
</evidence>
<keyword evidence="9 10" id="KW-0456">Lyase</keyword>
<dbReference type="GO" id="GO:0004408">
    <property type="term" value="F:holocytochrome-c synthase activity"/>
    <property type="evidence" value="ECO:0007669"/>
    <property type="project" value="UniProtKB-EC"/>
</dbReference>
<dbReference type="GeneID" id="83213775"/>
<comment type="similarity">
    <text evidence="2 10">Belongs to the cytochrome c-type heme lyase family.</text>
</comment>
<dbReference type="GO" id="GO:0046872">
    <property type="term" value="F:metal ion binding"/>
    <property type="evidence" value="ECO:0007669"/>
    <property type="project" value="UniProtKB-KW"/>
</dbReference>
<gene>
    <name evidence="12" type="ORF">O0I10_006364</name>
</gene>
<evidence type="ECO:0000313" key="12">
    <source>
        <dbReference type="EMBL" id="KAJ8657837.1"/>
    </source>
</evidence>
<evidence type="ECO:0000256" key="5">
    <source>
        <dbReference type="ARBA" id="ARBA00022792"/>
    </source>
</evidence>
<evidence type="ECO:0000256" key="11">
    <source>
        <dbReference type="SAM" id="MobiDB-lite"/>
    </source>
</evidence>
<dbReference type="PANTHER" id="PTHR12743">
    <property type="entry name" value="CYTOCHROME C1 HEME LYASE"/>
    <property type="match status" value="1"/>
</dbReference>
<dbReference type="GO" id="GO:0005743">
    <property type="term" value="C:mitochondrial inner membrane"/>
    <property type="evidence" value="ECO:0007669"/>
    <property type="project" value="UniProtKB-SubCell"/>
</dbReference>
<evidence type="ECO:0000256" key="10">
    <source>
        <dbReference type="RuleBase" id="RU363130"/>
    </source>
</evidence>
<proteinExistence type="inferred from homology"/>
<keyword evidence="13" id="KW-1185">Reference proteome</keyword>
<feature type="region of interest" description="Disordered" evidence="11">
    <location>
        <begin position="1"/>
        <end position="21"/>
    </location>
</feature>
<organism evidence="12 13">
    <name type="scientific">Lichtheimia ornata</name>
    <dbReference type="NCBI Taxonomy" id="688661"/>
    <lineage>
        <taxon>Eukaryota</taxon>
        <taxon>Fungi</taxon>
        <taxon>Fungi incertae sedis</taxon>
        <taxon>Mucoromycota</taxon>
        <taxon>Mucoromycotina</taxon>
        <taxon>Mucoromycetes</taxon>
        <taxon>Mucorales</taxon>
        <taxon>Lichtheimiaceae</taxon>
        <taxon>Lichtheimia</taxon>
    </lineage>
</organism>
<evidence type="ECO:0000256" key="6">
    <source>
        <dbReference type="ARBA" id="ARBA00023004"/>
    </source>
</evidence>
<evidence type="ECO:0000256" key="7">
    <source>
        <dbReference type="ARBA" id="ARBA00023128"/>
    </source>
</evidence>
<dbReference type="Proteomes" id="UP001234581">
    <property type="component" value="Unassembled WGS sequence"/>
</dbReference>
<keyword evidence="7 10" id="KW-0496">Mitochondrion</keyword>
<dbReference type="PROSITE" id="PS00822">
    <property type="entry name" value="CYTO_HEME_LYASE_2"/>
    <property type="match status" value="1"/>
</dbReference>
<keyword evidence="6 10" id="KW-0408">Iron</keyword>
<dbReference type="Pfam" id="PF01265">
    <property type="entry name" value="Cyto_heme_lyase"/>
    <property type="match status" value="1"/>
</dbReference>
<comment type="catalytic activity">
    <reaction evidence="10">
        <text>holo-[cytochrome c] = apo-[cytochrome c] + heme b</text>
        <dbReference type="Rhea" id="RHEA:22648"/>
        <dbReference type="Rhea" id="RHEA-COMP:10725"/>
        <dbReference type="Rhea" id="RHEA-COMP:10726"/>
        <dbReference type="ChEBI" id="CHEBI:29950"/>
        <dbReference type="ChEBI" id="CHEBI:60344"/>
        <dbReference type="ChEBI" id="CHEBI:83739"/>
        <dbReference type="EC" id="4.4.1.17"/>
    </reaction>
</comment>
<keyword evidence="5 10" id="KW-0999">Mitochondrion inner membrane</keyword>
<accession>A0AAD7V2F5</accession>
<dbReference type="EMBL" id="JARTCD010000028">
    <property type="protein sequence ID" value="KAJ8657837.1"/>
    <property type="molecule type" value="Genomic_DNA"/>
</dbReference>
<dbReference type="PROSITE" id="PS00821">
    <property type="entry name" value="CYTO_HEME_LYASE_1"/>
    <property type="match status" value="1"/>
</dbReference>
<dbReference type="RefSeq" id="XP_058342750.1">
    <property type="nucleotide sequence ID" value="XM_058486393.1"/>
</dbReference>
<protein>
    <recommendedName>
        <fullName evidence="10">Holocytochrome c-type synthase</fullName>
        <ecNumber evidence="10">4.4.1.17</ecNumber>
    </recommendedName>
</protein>